<name>Q0UA16_PHANO</name>
<proteinExistence type="predicted"/>
<gene>
    <name evidence="1" type="ORF">SNOG_11398</name>
</gene>
<reference evidence="2" key="1">
    <citation type="journal article" date="2007" name="Plant Cell">
        <title>Dothideomycete-plant interactions illuminated by genome sequencing and EST analysis of the wheat pathogen Stagonospora nodorum.</title>
        <authorList>
            <person name="Hane J.K."/>
            <person name="Lowe R.G."/>
            <person name="Solomon P.S."/>
            <person name="Tan K.C."/>
            <person name="Schoch C.L."/>
            <person name="Spatafora J.W."/>
            <person name="Crous P.W."/>
            <person name="Kodira C."/>
            <person name="Birren B.W."/>
            <person name="Galagan J.E."/>
            <person name="Torriani S.F."/>
            <person name="McDonald B.A."/>
            <person name="Oliver R.P."/>
        </authorList>
    </citation>
    <scope>NUCLEOTIDE SEQUENCE [LARGE SCALE GENOMIC DNA]</scope>
    <source>
        <strain evidence="2">SN15 / ATCC MYA-4574 / FGSC 10173</strain>
    </source>
</reference>
<dbReference type="Proteomes" id="UP000001055">
    <property type="component" value="Unassembled WGS sequence"/>
</dbReference>
<evidence type="ECO:0000313" key="1">
    <source>
        <dbReference type="EMBL" id="EAT81106.1"/>
    </source>
</evidence>
<dbReference type="EMBL" id="CH445343">
    <property type="protein sequence ID" value="EAT81106.1"/>
    <property type="molecule type" value="Genomic_DNA"/>
</dbReference>
<evidence type="ECO:0000313" key="2">
    <source>
        <dbReference type="Proteomes" id="UP000001055"/>
    </source>
</evidence>
<sequence length="47" mass="4985">MPTSNIGGQIEYPSHGDHARFAALSDGLHEDEACLTPGAGRSLRSYV</sequence>
<dbReference type="AlphaFoldDB" id="Q0UA16"/>
<dbReference type="RefSeq" id="XP_001801641.1">
    <property type="nucleotide sequence ID" value="XM_001801589.1"/>
</dbReference>
<dbReference type="InParanoid" id="Q0UA16"/>
<accession>Q0UA16</accession>
<dbReference type="KEGG" id="pno:SNOG_11398"/>
<protein>
    <submittedName>
        <fullName evidence="1">Uncharacterized protein</fullName>
    </submittedName>
</protein>
<organism evidence="1 2">
    <name type="scientific">Phaeosphaeria nodorum (strain SN15 / ATCC MYA-4574 / FGSC 10173)</name>
    <name type="common">Glume blotch fungus</name>
    <name type="synonym">Parastagonospora nodorum</name>
    <dbReference type="NCBI Taxonomy" id="321614"/>
    <lineage>
        <taxon>Eukaryota</taxon>
        <taxon>Fungi</taxon>
        <taxon>Dikarya</taxon>
        <taxon>Ascomycota</taxon>
        <taxon>Pezizomycotina</taxon>
        <taxon>Dothideomycetes</taxon>
        <taxon>Pleosporomycetidae</taxon>
        <taxon>Pleosporales</taxon>
        <taxon>Pleosporineae</taxon>
        <taxon>Phaeosphaeriaceae</taxon>
        <taxon>Parastagonospora</taxon>
    </lineage>
</organism>
<dbReference type="GeneID" id="5978549"/>